<gene>
    <name evidence="12" type="ORF">B0A54_14315</name>
</gene>
<keyword evidence="7" id="KW-0325">Glycoprotein</keyword>
<dbReference type="Pfam" id="PF00230">
    <property type="entry name" value="MIP"/>
    <property type="match status" value="1"/>
</dbReference>
<evidence type="ECO:0000256" key="9">
    <source>
        <dbReference type="RuleBase" id="RU000477"/>
    </source>
</evidence>
<comment type="similarity">
    <text evidence="2 9">Belongs to the MIP/aquaporin (TC 1.A.8) family.</text>
</comment>
<dbReference type="InterPro" id="IPR000425">
    <property type="entry name" value="MIP"/>
</dbReference>
<organism evidence="12 13">
    <name type="scientific">Friedmanniomyces endolithicus</name>
    <dbReference type="NCBI Taxonomy" id="329885"/>
    <lineage>
        <taxon>Eukaryota</taxon>
        <taxon>Fungi</taxon>
        <taxon>Dikarya</taxon>
        <taxon>Ascomycota</taxon>
        <taxon>Pezizomycotina</taxon>
        <taxon>Dothideomycetes</taxon>
        <taxon>Dothideomycetidae</taxon>
        <taxon>Mycosphaerellales</taxon>
        <taxon>Teratosphaeriaceae</taxon>
        <taxon>Friedmanniomyces</taxon>
    </lineage>
</organism>
<dbReference type="Gene3D" id="1.20.1080.10">
    <property type="entry name" value="Glycerol uptake facilitator protein"/>
    <property type="match status" value="1"/>
</dbReference>
<keyword evidence="4" id="KW-0677">Repeat</keyword>
<evidence type="ECO:0000313" key="12">
    <source>
        <dbReference type="EMBL" id="TKA31180.1"/>
    </source>
</evidence>
<evidence type="ECO:0000256" key="7">
    <source>
        <dbReference type="ARBA" id="ARBA00023180"/>
    </source>
</evidence>
<evidence type="ECO:0000256" key="5">
    <source>
        <dbReference type="ARBA" id="ARBA00022989"/>
    </source>
</evidence>
<evidence type="ECO:0000256" key="11">
    <source>
        <dbReference type="SAM" id="Phobius"/>
    </source>
</evidence>
<feature type="transmembrane region" description="Helical" evidence="11">
    <location>
        <begin position="267"/>
        <end position="287"/>
    </location>
</feature>
<dbReference type="PRINTS" id="PR00783">
    <property type="entry name" value="MINTRINSICP"/>
</dbReference>
<dbReference type="SUPFAM" id="SSF81338">
    <property type="entry name" value="Aquaporin-like"/>
    <property type="match status" value="1"/>
</dbReference>
<evidence type="ECO:0000256" key="6">
    <source>
        <dbReference type="ARBA" id="ARBA00023136"/>
    </source>
</evidence>
<feature type="transmembrane region" description="Helical" evidence="11">
    <location>
        <begin position="55"/>
        <end position="75"/>
    </location>
</feature>
<evidence type="ECO:0000256" key="8">
    <source>
        <dbReference type="ARBA" id="ARBA00034651"/>
    </source>
</evidence>
<evidence type="ECO:0000313" key="13">
    <source>
        <dbReference type="Proteomes" id="UP000310066"/>
    </source>
</evidence>
<keyword evidence="3 9" id="KW-0812">Transmembrane</keyword>
<evidence type="ECO:0000256" key="10">
    <source>
        <dbReference type="SAM" id="MobiDB-lite"/>
    </source>
</evidence>
<dbReference type="PANTHER" id="PTHR19139:SF199">
    <property type="entry name" value="MIP17260P"/>
    <property type="match status" value="1"/>
</dbReference>
<feature type="transmembrane region" description="Helical" evidence="11">
    <location>
        <begin position="196"/>
        <end position="215"/>
    </location>
</feature>
<dbReference type="InterPro" id="IPR034294">
    <property type="entry name" value="Aquaporin_transptr"/>
</dbReference>
<feature type="transmembrane region" description="Helical" evidence="11">
    <location>
        <begin position="157"/>
        <end position="176"/>
    </location>
</feature>
<dbReference type="STRING" id="329885.A0A4U0U7G3"/>
<evidence type="ECO:0000256" key="1">
    <source>
        <dbReference type="ARBA" id="ARBA00004141"/>
    </source>
</evidence>
<keyword evidence="6 11" id="KW-0472">Membrane</keyword>
<feature type="transmembrane region" description="Helical" evidence="11">
    <location>
        <begin position="222"/>
        <end position="242"/>
    </location>
</feature>
<reference evidence="12 13" key="1">
    <citation type="submission" date="2017-03" db="EMBL/GenBank/DDBJ databases">
        <title>Genomes of endolithic fungi from Antarctica.</title>
        <authorList>
            <person name="Coleine C."/>
            <person name="Masonjones S."/>
            <person name="Stajich J.E."/>
        </authorList>
    </citation>
    <scope>NUCLEOTIDE SEQUENCE [LARGE SCALE GENOMIC DNA]</scope>
    <source>
        <strain evidence="12 13">CCFEE 5311</strain>
    </source>
</reference>
<dbReference type="AlphaFoldDB" id="A0A4U0U7G3"/>
<dbReference type="OrthoDB" id="3222at2759"/>
<keyword evidence="5 11" id="KW-1133">Transmembrane helix</keyword>
<proteinExistence type="inferred from homology"/>
<comment type="caution">
    <text evidence="12">The sequence shown here is derived from an EMBL/GenBank/DDBJ whole genome shotgun (WGS) entry which is preliminary data.</text>
</comment>
<dbReference type="GO" id="GO:0005886">
    <property type="term" value="C:plasma membrane"/>
    <property type="evidence" value="ECO:0007669"/>
    <property type="project" value="TreeGrafter"/>
</dbReference>
<evidence type="ECO:0000256" key="3">
    <source>
        <dbReference type="ARBA" id="ARBA00022692"/>
    </source>
</evidence>
<evidence type="ECO:0000256" key="2">
    <source>
        <dbReference type="ARBA" id="ARBA00006175"/>
    </source>
</evidence>
<keyword evidence="9" id="KW-0813">Transport</keyword>
<dbReference type="PANTHER" id="PTHR19139">
    <property type="entry name" value="AQUAPORIN TRANSPORTER"/>
    <property type="match status" value="1"/>
</dbReference>
<feature type="compositionally biased region" description="Polar residues" evidence="10">
    <location>
        <begin position="387"/>
        <end position="400"/>
    </location>
</feature>
<dbReference type="GO" id="GO:0015250">
    <property type="term" value="F:water channel activity"/>
    <property type="evidence" value="ECO:0007669"/>
    <property type="project" value="TreeGrafter"/>
</dbReference>
<dbReference type="FunFam" id="1.20.1080.10:FF:000024">
    <property type="entry name" value="MIP aquaporin (Eurofung)"/>
    <property type="match status" value="1"/>
</dbReference>
<name>A0A4U0U7G3_9PEZI</name>
<comment type="subcellular location">
    <subcellularLocation>
        <location evidence="1">Membrane</location>
        <topology evidence="1">Multi-pass membrane protein</topology>
    </subcellularLocation>
</comment>
<protein>
    <recommendedName>
        <fullName evidence="14">Aquaporin</fullName>
    </recommendedName>
</protein>
<evidence type="ECO:0000256" key="4">
    <source>
        <dbReference type="ARBA" id="ARBA00022737"/>
    </source>
</evidence>
<feature type="region of interest" description="Disordered" evidence="10">
    <location>
        <begin position="368"/>
        <end position="425"/>
    </location>
</feature>
<evidence type="ECO:0008006" key="14">
    <source>
        <dbReference type="Google" id="ProtNLM"/>
    </source>
</evidence>
<feature type="transmembrane region" description="Helical" evidence="11">
    <location>
        <begin position="134"/>
        <end position="152"/>
    </location>
</feature>
<dbReference type="EMBL" id="NAJP01000098">
    <property type="protein sequence ID" value="TKA31180.1"/>
    <property type="molecule type" value="Genomic_DNA"/>
</dbReference>
<comment type="catalytic activity">
    <reaction evidence="8">
        <text>H2O(in) = H2O(out)</text>
        <dbReference type="Rhea" id="RHEA:29667"/>
        <dbReference type="ChEBI" id="CHEBI:15377"/>
    </reaction>
</comment>
<dbReference type="Proteomes" id="UP000310066">
    <property type="component" value="Unassembled WGS sequence"/>
</dbReference>
<accession>A0A4U0U7G3</accession>
<dbReference type="InterPro" id="IPR023271">
    <property type="entry name" value="Aquaporin-like"/>
</dbReference>
<feature type="region of interest" description="Disordered" evidence="10">
    <location>
        <begin position="438"/>
        <end position="480"/>
    </location>
</feature>
<sequence>MNIGPPSERWINIPGFGPKKTKSTDLAMGTNPVTKRRELRVPCFGFLPNKVRNHFIAMVGELVGTFLFLFFAFAATQVANAAAAAANANGNGAQTSNGGISQSPNASTLLYISLAFGFSLAVNAWVFFRITGGLFNPAVTLALALIGAVPWIRAGLVFIAQILGSIAASAVVSGLFPGSLNVATNLGGGTTIVQGLFIEMFLTAMLVFTILMLAAEKHKGTFLAPIGIGLSLFVAEMAGVYYTGGSLNPARSFGVNVILGHFPGYHWIYWLGPCLGALLAVGFYRFVKMLEYETANPGQDFNEKEAEVFEFDEDNAATGADVSRPTVGVASPQLGADENALRSIGSHDSAAFPLGPSGSPVVHDQVPTTLSGPNGNGAGRVAPLAPTASTAGPSALSLNKTRAPDASYRDGPSAEAGAQVPRIGGDYRVPGHIAVTGPPIKDSPIAGAGSAGGDARFADEDPVDSFYDTVKNGDDVTITK</sequence>